<keyword evidence="3" id="KW-0732">Signal</keyword>
<reference evidence="4 5" key="1">
    <citation type="submission" date="2017-10" db="EMBL/GenBank/DDBJ databases">
        <title>Paenichitinophaga pekingensis gen. nov., sp. nov., isolated from activated sludge.</title>
        <authorList>
            <person name="Jin D."/>
            <person name="Kong X."/>
            <person name="Deng Y."/>
            <person name="Bai Z."/>
        </authorList>
    </citation>
    <scope>NUCLEOTIDE SEQUENCE [LARGE SCALE GENOMIC DNA]</scope>
    <source>
        <strain evidence="4 5">13</strain>
    </source>
</reference>
<evidence type="ECO:0000256" key="3">
    <source>
        <dbReference type="SAM" id="SignalP"/>
    </source>
</evidence>
<dbReference type="InterPro" id="IPR011990">
    <property type="entry name" value="TPR-like_helical_dom_sf"/>
</dbReference>
<evidence type="ECO:0000256" key="1">
    <source>
        <dbReference type="ARBA" id="ARBA00022737"/>
    </source>
</evidence>
<dbReference type="PANTHER" id="PTHR44858">
    <property type="entry name" value="TETRATRICOPEPTIDE REPEAT PROTEIN 6"/>
    <property type="match status" value="1"/>
</dbReference>
<feature type="signal peptide" evidence="3">
    <location>
        <begin position="1"/>
        <end position="20"/>
    </location>
</feature>
<dbReference type="Gene3D" id="1.25.40.10">
    <property type="entry name" value="Tetratricopeptide repeat domain"/>
    <property type="match status" value="3"/>
</dbReference>
<accession>A0A291QTF1</accession>
<organism evidence="4 5">
    <name type="scientific">Chitinophaga caeni</name>
    <dbReference type="NCBI Taxonomy" id="2029983"/>
    <lineage>
        <taxon>Bacteria</taxon>
        <taxon>Pseudomonadati</taxon>
        <taxon>Bacteroidota</taxon>
        <taxon>Chitinophagia</taxon>
        <taxon>Chitinophagales</taxon>
        <taxon>Chitinophagaceae</taxon>
        <taxon>Chitinophaga</taxon>
    </lineage>
</organism>
<dbReference type="OrthoDB" id="638548at2"/>
<evidence type="ECO:0000256" key="2">
    <source>
        <dbReference type="ARBA" id="ARBA00022803"/>
    </source>
</evidence>
<evidence type="ECO:0000313" key="5">
    <source>
        <dbReference type="Proteomes" id="UP000220133"/>
    </source>
</evidence>
<keyword evidence="5" id="KW-1185">Reference proteome</keyword>
<protein>
    <submittedName>
        <fullName evidence="4">Uncharacterized protein</fullName>
    </submittedName>
</protein>
<dbReference type="SUPFAM" id="SSF48452">
    <property type="entry name" value="TPR-like"/>
    <property type="match status" value="2"/>
</dbReference>
<feature type="chain" id="PRO_5012787446" evidence="3">
    <location>
        <begin position="21"/>
        <end position="577"/>
    </location>
</feature>
<dbReference type="PANTHER" id="PTHR44858:SF1">
    <property type="entry name" value="UDP-N-ACETYLGLUCOSAMINE--PEPTIDE N-ACETYLGLUCOSAMINYLTRANSFERASE SPINDLY-RELATED"/>
    <property type="match status" value="1"/>
</dbReference>
<dbReference type="RefSeq" id="WP_098193630.1">
    <property type="nucleotide sequence ID" value="NZ_CP023777.1"/>
</dbReference>
<sequence length="577" mass="64074">MNRRNSILVAMLCIANGAMAQSVEDGLKDLYYGKYHAAKQDFEKVIAAKPTEEKAYYYLGISELGLENTSAAAAAFTKGLAAVPNSPLLTVGMGRIDLINGKVDAAKLKFESASTATEGRDGDVARAIADANTEVKGGDRGYALSVMQQLLNNEGRKRKHQYTATAADYIELGDAYRYLGGENGGKAITAYESATELEPKNAEAILKQGLVNYNANLLENAVSDMARAGEVDPNYAPAFFELYQFYYTPKPRQFSLENAKTYLQKYLDVADQTDKVKNNYYLASIMFYDKDYDGAIAKAETLLPEANDTYKSKIQRLVGDAYLQKGDSLNAKKYMDARVAAVGEENLETNDYKLLAAIYGKLESADSATNADYTNKASQYLEKYALSDSADLDRYREVATLFKDQRNYAKAAEWYGKLLEFKDNNRAIEDHFFKGIYEIYGGKYEDAQVTWKAFTEKYPTQDKGFYWLGMAHFATDPEAKTDGAKPAFEKYVEMAEPEFDKNKRLLLKAYTYLMLYNYQTDDKDNMQVYMDKILKIDPNDGTVAQVKEIVANADAAAAAGAKSADSSKGASAQTQGK</sequence>
<name>A0A291QTF1_9BACT</name>
<proteinExistence type="predicted"/>
<evidence type="ECO:0000313" key="4">
    <source>
        <dbReference type="EMBL" id="ATL47248.1"/>
    </source>
</evidence>
<gene>
    <name evidence="4" type="ORF">COR50_08715</name>
</gene>
<keyword evidence="1" id="KW-0677">Repeat</keyword>
<keyword evidence="2" id="KW-0802">TPR repeat</keyword>
<dbReference type="InterPro" id="IPR019734">
    <property type="entry name" value="TPR_rpt"/>
</dbReference>
<dbReference type="EMBL" id="CP023777">
    <property type="protein sequence ID" value="ATL47248.1"/>
    <property type="molecule type" value="Genomic_DNA"/>
</dbReference>
<dbReference type="SMART" id="SM00028">
    <property type="entry name" value="TPR"/>
    <property type="match status" value="5"/>
</dbReference>
<dbReference type="KEGG" id="cbae:COR50_08715"/>
<dbReference type="AlphaFoldDB" id="A0A291QTF1"/>
<dbReference type="Proteomes" id="UP000220133">
    <property type="component" value="Chromosome"/>
</dbReference>
<dbReference type="Pfam" id="PF13432">
    <property type="entry name" value="TPR_16"/>
    <property type="match status" value="2"/>
</dbReference>
<dbReference type="InterPro" id="IPR050498">
    <property type="entry name" value="Ycf3"/>
</dbReference>